<evidence type="ECO:0000313" key="2">
    <source>
        <dbReference type="Proteomes" id="UP000311919"/>
    </source>
</evidence>
<accession>A0A4Z2DD37</accession>
<name>A0A4Z2DD37_SCHJA</name>
<comment type="caution">
    <text evidence="1">The sequence shown here is derived from an EMBL/GenBank/DDBJ whole genome shotgun (WGS) entry which is preliminary data.</text>
</comment>
<organism evidence="1 2">
    <name type="scientific">Schistosoma japonicum</name>
    <name type="common">Blood fluke</name>
    <dbReference type="NCBI Taxonomy" id="6182"/>
    <lineage>
        <taxon>Eukaryota</taxon>
        <taxon>Metazoa</taxon>
        <taxon>Spiralia</taxon>
        <taxon>Lophotrochozoa</taxon>
        <taxon>Platyhelminthes</taxon>
        <taxon>Trematoda</taxon>
        <taxon>Digenea</taxon>
        <taxon>Strigeidida</taxon>
        <taxon>Schistosomatoidea</taxon>
        <taxon>Schistosomatidae</taxon>
        <taxon>Schistosoma</taxon>
    </lineage>
</organism>
<proteinExistence type="predicted"/>
<dbReference type="AlphaFoldDB" id="A0A4Z2DD37"/>
<evidence type="ECO:0000313" key="1">
    <source>
        <dbReference type="EMBL" id="TNN14432.1"/>
    </source>
</evidence>
<gene>
    <name evidence="1" type="ORF">EWB00_002155</name>
</gene>
<keyword evidence="2" id="KW-1185">Reference proteome</keyword>
<dbReference type="EMBL" id="SKCS01000175">
    <property type="protein sequence ID" value="TNN14432.1"/>
    <property type="molecule type" value="Genomic_DNA"/>
</dbReference>
<reference evidence="1 2" key="1">
    <citation type="submission" date="2019-03" db="EMBL/GenBank/DDBJ databases">
        <title>An improved genome assembly of the fluke Schistosoma japonicum.</title>
        <authorList>
            <person name="Hu W."/>
            <person name="Luo F."/>
            <person name="Yin M."/>
            <person name="Mo X."/>
            <person name="Sun C."/>
            <person name="Wu Q."/>
            <person name="Zhu B."/>
            <person name="Xiang M."/>
            <person name="Wang J."/>
            <person name="Wang Y."/>
            <person name="Zhang T."/>
            <person name="Xu B."/>
            <person name="Zheng H."/>
            <person name="Feng Z."/>
        </authorList>
    </citation>
    <scope>NUCLEOTIDE SEQUENCE [LARGE SCALE GENOMIC DNA]</scope>
    <source>
        <strain evidence="1">HuSjv2</strain>
        <tissue evidence="1">Worms</tissue>
    </source>
</reference>
<dbReference type="OrthoDB" id="20086at2759"/>
<dbReference type="Proteomes" id="UP000311919">
    <property type="component" value="Unassembled WGS sequence"/>
</dbReference>
<sequence length="152" mass="17537">MNHWSRNESMTDDDKLRDNRCMQVTSMDDVFDSEISDVRSELEVGSRDWRRRAGEIQSSAMREGYFNKNDLLLQKEFDFGVDQGFSSMFKLAVLKGRLSVKLYHSTSEKKSKIESLLALIIEKEKEIVSLGSVENDLAYQHFVQEAEMLLAS</sequence>
<protein>
    <submittedName>
        <fullName evidence="1">Uncharacterized protein</fullName>
    </submittedName>
</protein>